<evidence type="ECO:0000313" key="5">
    <source>
        <dbReference type="EMBL" id="MBB3995938.1"/>
    </source>
</evidence>
<evidence type="ECO:0000256" key="3">
    <source>
        <dbReference type="ARBA" id="ARBA00023163"/>
    </source>
</evidence>
<protein>
    <submittedName>
        <fullName evidence="5">LuxR family transcriptional regulator</fullName>
    </submittedName>
</protein>
<comment type="caution">
    <text evidence="5">The sequence shown here is derived from an EMBL/GenBank/DDBJ whole genome shotgun (WGS) entry which is preliminary data.</text>
</comment>
<dbReference type="PRINTS" id="PR00038">
    <property type="entry name" value="HTHLUXR"/>
</dbReference>
<dbReference type="SUPFAM" id="SSF75516">
    <property type="entry name" value="Pheromone-binding domain of LuxR-like quorum-sensing transcription factors"/>
    <property type="match status" value="1"/>
</dbReference>
<accession>A0A7W6ED07</accession>
<keyword evidence="3" id="KW-0804">Transcription</keyword>
<dbReference type="InterPro" id="IPR036388">
    <property type="entry name" value="WH-like_DNA-bd_sf"/>
</dbReference>
<sequence length="206" mass="23125">MLPSLIPDYENEMKVLNEIGNAGVIMMFGFSFEGTEFLYSTYPKEWMDVYKEKAYFGLDPTVVWALSNSGTRRWSDLEIPDIGGVMQHAKCFRLKYGGVSSQRYGMSKSFLGIARHDRDLTDAELAHVSKKFKSWAPLLLKRPDLTQAEIDVLSCLKEGLAQREIAQKLNIAESTVKQRALRVCGKLGAVNRTHAVAIAVARNFVS</sequence>
<dbReference type="SUPFAM" id="SSF46894">
    <property type="entry name" value="C-terminal effector domain of the bipartite response regulators"/>
    <property type="match status" value="1"/>
</dbReference>
<dbReference type="SMART" id="SM00421">
    <property type="entry name" value="HTH_LUXR"/>
    <property type="match status" value="1"/>
</dbReference>
<keyword evidence="2" id="KW-0238">DNA-binding</keyword>
<dbReference type="Gene3D" id="3.30.450.80">
    <property type="entry name" value="Transcription factor LuxR-like, autoinducer-binding domain"/>
    <property type="match status" value="1"/>
</dbReference>
<evidence type="ECO:0000259" key="4">
    <source>
        <dbReference type="PROSITE" id="PS50043"/>
    </source>
</evidence>
<dbReference type="PROSITE" id="PS50043">
    <property type="entry name" value="HTH_LUXR_2"/>
    <property type="match status" value="1"/>
</dbReference>
<dbReference type="Pfam" id="PF00196">
    <property type="entry name" value="GerE"/>
    <property type="match status" value="1"/>
</dbReference>
<dbReference type="GO" id="GO:0006355">
    <property type="term" value="P:regulation of DNA-templated transcription"/>
    <property type="evidence" value="ECO:0007669"/>
    <property type="project" value="InterPro"/>
</dbReference>
<dbReference type="InterPro" id="IPR005143">
    <property type="entry name" value="TF_LuxR_autoind-bd_dom"/>
</dbReference>
<proteinExistence type="predicted"/>
<dbReference type="GO" id="GO:0003677">
    <property type="term" value="F:DNA binding"/>
    <property type="evidence" value="ECO:0007669"/>
    <property type="project" value="UniProtKB-KW"/>
</dbReference>
<dbReference type="CDD" id="cd06170">
    <property type="entry name" value="LuxR_C_like"/>
    <property type="match status" value="1"/>
</dbReference>
<reference evidence="5 6" key="1">
    <citation type="submission" date="2020-08" db="EMBL/GenBank/DDBJ databases">
        <title>Genomic Encyclopedia of Type Strains, Phase IV (KMG-IV): sequencing the most valuable type-strain genomes for metagenomic binning, comparative biology and taxonomic classification.</title>
        <authorList>
            <person name="Goeker M."/>
        </authorList>
    </citation>
    <scope>NUCLEOTIDE SEQUENCE [LARGE SCALE GENOMIC DNA]</scope>
    <source>
        <strain evidence="5 6">DSM 102234</strain>
    </source>
</reference>
<evidence type="ECO:0000256" key="2">
    <source>
        <dbReference type="ARBA" id="ARBA00023125"/>
    </source>
</evidence>
<dbReference type="InterPro" id="IPR016032">
    <property type="entry name" value="Sig_transdc_resp-reg_C-effctor"/>
</dbReference>
<dbReference type="Proteomes" id="UP000530268">
    <property type="component" value="Unassembled WGS sequence"/>
</dbReference>
<dbReference type="EMBL" id="JACIEI010000022">
    <property type="protein sequence ID" value="MBB3995938.1"/>
    <property type="molecule type" value="Genomic_DNA"/>
</dbReference>
<keyword evidence="1" id="KW-0805">Transcription regulation</keyword>
<dbReference type="RefSeq" id="WP_184568200.1">
    <property type="nucleotide sequence ID" value="NZ_JACIEI010000022.1"/>
</dbReference>
<feature type="domain" description="HTH luxR-type" evidence="4">
    <location>
        <begin position="138"/>
        <end position="203"/>
    </location>
</feature>
<dbReference type="Pfam" id="PF03472">
    <property type="entry name" value="Autoind_bind"/>
    <property type="match status" value="1"/>
</dbReference>
<organism evidence="5 6">
    <name type="scientific">Sulfitobacter undariae</name>
    <dbReference type="NCBI Taxonomy" id="1563671"/>
    <lineage>
        <taxon>Bacteria</taxon>
        <taxon>Pseudomonadati</taxon>
        <taxon>Pseudomonadota</taxon>
        <taxon>Alphaproteobacteria</taxon>
        <taxon>Rhodobacterales</taxon>
        <taxon>Roseobacteraceae</taxon>
        <taxon>Sulfitobacter</taxon>
    </lineage>
</organism>
<evidence type="ECO:0000256" key="1">
    <source>
        <dbReference type="ARBA" id="ARBA00023015"/>
    </source>
</evidence>
<evidence type="ECO:0000313" key="6">
    <source>
        <dbReference type="Proteomes" id="UP000530268"/>
    </source>
</evidence>
<dbReference type="InterPro" id="IPR036693">
    <property type="entry name" value="TF_LuxR_autoind-bd_dom_sf"/>
</dbReference>
<gene>
    <name evidence="5" type="ORF">GGR95_003604</name>
</gene>
<dbReference type="AlphaFoldDB" id="A0A7W6ED07"/>
<dbReference type="Gene3D" id="1.10.10.10">
    <property type="entry name" value="Winged helix-like DNA-binding domain superfamily/Winged helix DNA-binding domain"/>
    <property type="match status" value="1"/>
</dbReference>
<dbReference type="InterPro" id="IPR000792">
    <property type="entry name" value="Tscrpt_reg_LuxR_C"/>
</dbReference>
<keyword evidence="6" id="KW-1185">Reference proteome</keyword>
<dbReference type="PANTHER" id="PTHR44688">
    <property type="entry name" value="DNA-BINDING TRANSCRIPTIONAL ACTIVATOR DEVR_DOSR"/>
    <property type="match status" value="1"/>
</dbReference>
<name>A0A7W6ED07_9RHOB</name>
<dbReference type="PANTHER" id="PTHR44688:SF16">
    <property type="entry name" value="DNA-BINDING TRANSCRIPTIONAL ACTIVATOR DEVR_DOSR"/>
    <property type="match status" value="1"/>
</dbReference>